<dbReference type="PROSITE" id="PS00571">
    <property type="entry name" value="AMIDASES"/>
    <property type="match status" value="1"/>
</dbReference>
<keyword evidence="4 8" id="KW-0067">ATP-binding</keyword>
<evidence type="ECO:0000256" key="3">
    <source>
        <dbReference type="ARBA" id="ARBA00022741"/>
    </source>
</evidence>
<dbReference type="Pfam" id="PF01425">
    <property type="entry name" value="Amidase"/>
    <property type="match status" value="1"/>
</dbReference>
<protein>
    <recommendedName>
        <fullName evidence="8">Glutamyl-tRNA(Gln) amidotransferase subunit A</fullName>
        <shortName evidence="8">Glu-ADT subunit A</shortName>
        <ecNumber evidence="8">6.3.5.7</ecNumber>
    </recommendedName>
</protein>
<dbReference type="InterPro" id="IPR023631">
    <property type="entry name" value="Amidase_dom"/>
</dbReference>
<dbReference type="NCBIfam" id="TIGR00132">
    <property type="entry name" value="gatA"/>
    <property type="match status" value="1"/>
</dbReference>
<reference evidence="10 11" key="1">
    <citation type="submission" date="2015-01" db="EMBL/GenBank/DDBJ databases">
        <title>Draft genome of the acidophilic iron oxidizer Acidithrix ferrooxidans strain Py-F3.</title>
        <authorList>
            <person name="Poehlein A."/>
            <person name="Eisen S."/>
            <person name="Schloemann M."/>
            <person name="Johnson B.D."/>
            <person name="Daniel R."/>
            <person name="Muehling M."/>
        </authorList>
    </citation>
    <scope>NUCLEOTIDE SEQUENCE [LARGE SCALE GENOMIC DNA]</scope>
    <source>
        <strain evidence="10 11">Py-F3</strain>
    </source>
</reference>
<evidence type="ECO:0000259" key="9">
    <source>
        <dbReference type="Pfam" id="PF01425"/>
    </source>
</evidence>
<dbReference type="Proteomes" id="UP000032360">
    <property type="component" value="Unassembled WGS sequence"/>
</dbReference>
<dbReference type="InterPro" id="IPR036928">
    <property type="entry name" value="AS_sf"/>
</dbReference>
<feature type="domain" description="Amidase" evidence="9">
    <location>
        <begin position="24"/>
        <end position="460"/>
    </location>
</feature>
<dbReference type="GO" id="GO:0050567">
    <property type="term" value="F:glutaminyl-tRNA synthase (glutamine-hydrolyzing) activity"/>
    <property type="evidence" value="ECO:0007669"/>
    <property type="project" value="UniProtKB-UniRule"/>
</dbReference>
<dbReference type="STRING" id="1280514.AXFE_26920"/>
<keyword evidence="10" id="KW-0808">Transferase</keyword>
<keyword evidence="11" id="KW-1185">Reference proteome</keyword>
<dbReference type="SUPFAM" id="SSF75304">
    <property type="entry name" value="Amidase signature (AS) enzymes"/>
    <property type="match status" value="1"/>
</dbReference>
<feature type="active site" description="Charge relay system" evidence="8">
    <location>
        <position position="79"/>
    </location>
</feature>
<feature type="active site" description="Acyl-ester intermediate" evidence="8">
    <location>
        <position position="178"/>
    </location>
</feature>
<comment type="function">
    <text evidence="6 8">Allows the formation of correctly charged Gln-tRNA(Gln) through the transamidation of misacylated Glu-tRNA(Gln) in organisms which lack glutaminyl-tRNA synthetase. The reaction takes place in the presence of glutamine and ATP through an activated gamma-phospho-Glu-tRNA(Gln).</text>
</comment>
<dbReference type="OrthoDB" id="9811471at2"/>
<dbReference type="EMBL" id="JXYS01000082">
    <property type="protein sequence ID" value="KJF16462.1"/>
    <property type="molecule type" value="Genomic_DNA"/>
</dbReference>
<dbReference type="EC" id="6.3.5.7" evidence="8"/>
<evidence type="ECO:0000256" key="8">
    <source>
        <dbReference type="HAMAP-Rule" id="MF_00120"/>
    </source>
</evidence>
<dbReference type="PATRIC" id="fig|1280514.3.peg.3527"/>
<accession>A0A0D8HFA1</accession>
<organism evidence="10 11">
    <name type="scientific">Acidithrix ferrooxidans</name>
    <dbReference type="NCBI Taxonomy" id="1280514"/>
    <lineage>
        <taxon>Bacteria</taxon>
        <taxon>Bacillati</taxon>
        <taxon>Actinomycetota</taxon>
        <taxon>Acidimicrobiia</taxon>
        <taxon>Acidimicrobiales</taxon>
        <taxon>Acidimicrobiaceae</taxon>
        <taxon>Acidithrix</taxon>
    </lineage>
</organism>
<dbReference type="PANTHER" id="PTHR11895">
    <property type="entry name" value="TRANSAMIDASE"/>
    <property type="match status" value="1"/>
</dbReference>
<comment type="similarity">
    <text evidence="1 8">Belongs to the amidase family. GatA subfamily.</text>
</comment>
<dbReference type="Gene3D" id="3.90.1300.10">
    <property type="entry name" value="Amidase signature (AS) domain"/>
    <property type="match status" value="1"/>
</dbReference>
<evidence type="ECO:0000256" key="4">
    <source>
        <dbReference type="ARBA" id="ARBA00022840"/>
    </source>
</evidence>
<dbReference type="PANTHER" id="PTHR11895:SF151">
    <property type="entry name" value="GLUTAMYL-TRNA(GLN) AMIDOTRANSFERASE SUBUNIT A"/>
    <property type="match status" value="1"/>
</dbReference>
<dbReference type="RefSeq" id="WP_052606388.1">
    <property type="nucleotide sequence ID" value="NZ_JXYS01000082.1"/>
</dbReference>
<dbReference type="GO" id="GO:0030956">
    <property type="term" value="C:glutamyl-tRNA(Gln) amidotransferase complex"/>
    <property type="evidence" value="ECO:0007669"/>
    <property type="project" value="InterPro"/>
</dbReference>
<dbReference type="InterPro" id="IPR020556">
    <property type="entry name" value="Amidase_CS"/>
</dbReference>
<keyword evidence="3 8" id="KW-0547">Nucleotide-binding</keyword>
<evidence type="ECO:0000256" key="7">
    <source>
        <dbReference type="ARBA" id="ARBA00047407"/>
    </source>
</evidence>
<evidence type="ECO:0000313" key="10">
    <source>
        <dbReference type="EMBL" id="KJF16462.1"/>
    </source>
</evidence>
<keyword evidence="2 8" id="KW-0436">Ligase</keyword>
<feature type="active site" description="Charge relay system" evidence="8">
    <location>
        <position position="154"/>
    </location>
</feature>
<evidence type="ECO:0000256" key="2">
    <source>
        <dbReference type="ARBA" id="ARBA00022598"/>
    </source>
</evidence>
<dbReference type="AlphaFoldDB" id="A0A0D8HFA1"/>
<dbReference type="HAMAP" id="MF_00120">
    <property type="entry name" value="GatA"/>
    <property type="match status" value="1"/>
</dbReference>
<gene>
    <name evidence="10" type="primary">gatA2</name>
    <name evidence="8" type="synonym">gatA</name>
    <name evidence="10" type="ORF">AXFE_26920</name>
</gene>
<dbReference type="GO" id="GO:0005524">
    <property type="term" value="F:ATP binding"/>
    <property type="evidence" value="ECO:0007669"/>
    <property type="project" value="UniProtKB-KW"/>
</dbReference>
<proteinExistence type="inferred from homology"/>
<comment type="caution">
    <text evidence="10">The sequence shown here is derived from an EMBL/GenBank/DDBJ whole genome shotgun (WGS) entry which is preliminary data.</text>
</comment>
<comment type="catalytic activity">
    <reaction evidence="7 8">
        <text>L-glutamyl-tRNA(Gln) + L-glutamine + ATP + H2O = L-glutaminyl-tRNA(Gln) + L-glutamate + ADP + phosphate + H(+)</text>
        <dbReference type="Rhea" id="RHEA:17521"/>
        <dbReference type="Rhea" id="RHEA-COMP:9681"/>
        <dbReference type="Rhea" id="RHEA-COMP:9684"/>
        <dbReference type="ChEBI" id="CHEBI:15377"/>
        <dbReference type="ChEBI" id="CHEBI:15378"/>
        <dbReference type="ChEBI" id="CHEBI:29985"/>
        <dbReference type="ChEBI" id="CHEBI:30616"/>
        <dbReference type="ChEBI" id="CHEBI:43474"/>
        <dbReference type="ChEBI" id="CHEBI:58359"/>
        <dbReference type="ChEBI" id="CHEBI:78520"/>
        <dbReference type="ChEBI" id="CHEBI:78521"/>
        <dbReference type="ChEBI" id="CHEBI:456216"/>
        <dbReference type="EC" id="6.3.5.7"/>
    </reaction>
</comment>
<dbReference type="InterPro" id="IPR000120">
    <property type="entry name" value="Amidase"/>
</dbReference>
<evidence type="ECO:0000256" key="1">
    <source>
        <dbReference type="ARBA" id="ARBA00008069"/>
    </source>
</evidence>
<comment type="subunit">
    <text evidence="8">Heterotrimer of A, B and C subunits.</text>
</comment>
<evidence type="ECO:0000313" key="11">
    <source>
        <dbReference type="Proteomes" id="UP000032360"/>
    </source>
</evidence>
<evidence type="ECO:0000256" key="5">
    <source>
        <dbReference type="ARBA" id="ARBA00022917"/>
    </source>
</evidence>
<keyword evidence="5 8" id="KW-0648">Protein biosynthesis</keyword>
<sequence length="483" mass="50689">MEIIELGAVEIAKAVKSGELSALEVVSAHLSEINEHDGDVGAFLLVMADRAIERAKEIDKRRSGGEELGALAGVPVALKDNIVLQGVETTCASKILSGWEPPYTATVIEKLISQGAIPIGKTNLDEFAMGSSTENSAYFPTRNPVKLDRVPGGSSGGSAASVASRFAPIAIGSDTGGSIRQPASLCGVVGVKPTYGLVSRYGLIAFASSLDQIGPFAKSVDDASLVLSVIAGHDGMDSTSSRTATYEHAPNESDISSLRIGVIQEMMSDVSNDVLGVFNQSLDALRSCGAKVETVSIPAVRYGLSSYYLIAPAEASSNLARFDGVRYGLRVTGADMNETYGLSREAGFGPEVKRRIMLGTYALSAGYYDALYGKAQKVRTLIVSEFARAYSDFDVLVSPTSPTVAFGFGDKSDPLSMYMSDVCTIPSNLAGHPAMSVPFGGGADGLPVGVQILAPALSERVMFQVARALEGASTYMAKPQWAH</sequence>
<evidence type="ECO:0000256" key="6">
    <source>
        <dbReference type="ARBA" id="ARBA00025295"/>
    </source>
</evidence>
<dbReference type="GO" id="GO:0006412">
    <property type="term" value="P:translation"/>
    <property type="evidence" value="ECO:0007669"/>
    <property type="project" value="UniProtKB-UniRule"/>
</dbReference>
<dbReference type="GO" id="GO:0016740">
    <property type="term" value="F:transferase activity"/>
    <property type="evidence" value="ECO:0007669"/>
    <property type="project" value="UniProtKB-KW"/>
</dbReference>
<name>A0A0D8HFA1_9ACTN</name>
<dbReference type="InterPro" id="IPR004412">
    <property type="entry name" value="GatA"/>
</dbReference>